<evidence type="ECO:0000313" key="2">
    <source>
        <dbReference type="Proteomes" id="UP000034081"/>
    </source>
</evidence>
<dbReference type="AlphaFoldDB" id="A0A0G0KZG0"/>
<organism evidence="1 2">
    <name type="scientific">Candidatus Woesebacteria bacterium GW2011_GWB1_38_8</name>
    <dbReference type="NCBI Taxonomy" id="1618570"/>
    <lineage>
        <taxon>Bacteria</taxon>
        <taxon>Candidatus Woeseibacteriota</taxon>
    </lineage>
</organism>
<gene>
    <name evidence="1" type="ORF">UT08_C0010G0005</name>
</gene>
<dbReference type="STRING" id="1618570.UT08_C0010G0005"/>
<accession>A0A0G0KZG0</accession>
<proteinExistence type="predicted"/>
<dbReference type="Proteomes" id="UP000034081">
    <property type="component" value="Unassembled WGS sequence"/>
</dbReference>
<reference evidence="1 2" key="1">
    <citation type="journal article" date="2015" name="Nature">
        <title>rRNA introns, odd ribosomes, and small enigmatic genomes across a large radiation of phyla.</title>
        <authorList>
            <person name="Brown C.T."/>
            <person name="Hug L.A."/>
            <person name="Thomas B.C."/>
            <person name="Sharon I."/>
            <person name="Castelle C.J."/>
            <person name="Singh A."/>
            <person name="Wilkins M.J."/>
            <person name="Williams K.H."/>
            <person name="Banfield J.F."/>
        </authorList>
    </citation>
    <scope>NUCLEOTIDE SEQUENCE [LARGE SCALE GENOMIC DNA]</scope>
</reference>
<sequence length="92" mass="10427">MNQIQATSIIRQRGQLTIPDSIRGTTSWIAPGSAVIVARVKADEIVIKPHLGEPKVVNWNKLWRNIELSRSHKGKFHGSLSQFIAEDRESRR</sequence>
<evidence type="ECO:0000313" key="1">
    <source>
        <dbReference type="EMBL" id="KKQ85078.1"/>
    </source>
</evidence>
<protein>
    <submittedName>
        <fullName evidence="1">Uncharacterized protein</fullName>
    </submittedName>
</protein>
<dbReference type="EMBL" id="LBVL01000010">
    <property type="protein sequence ID" value="KKQ85078.1"/>
    <property type="molecule type" value="Genomic_DNA"/>
</dbReference>
<name>A0A0G0KZG0_9BACT</name>
<comment type="caution">
    <text evidence="1">The sequence shown here is derived from an EMBL/GenBank/DDBJ whole genome shotgun (WGS) entry which is preliminary data.</text>
</comment>